<sequence>MTNEPGAGEFYPFVGVGPHPKPWPVGEKYDQELLANGDQRNVLDEYRYWSVDAIVADLNRKRNPLHIAVENWKHDLNIGSLIRTANAFNVAGIHIVGKRDWNRRGAMVTDRYMTVHHHSTVAEFAEWAKKEKLPIIGIDNIEVSKRLENRPLPKNCVLFFGQEGSGMSEEAVSICEVVLAIEQYGSTRSINASAAGAIAMYAWGLQHLSPKNSDNDIR</sequence>
<dbReference type="EMBL" id="RFXN01000004">
    <property type="protein sequence ID" value="NBR93402.1"/>
    <property type="molecule type" value="Genomic_DNA"/>
</dbReference>
<gene>
    <name evidence="4" type="ORF">EBT44_00830</name>
</gene>
<proteinExistence type="predicted"/>
<reference evidence="4" key="1">
    <citation type="submission" date="2018-10" db="EMBL/GenBank/DDBJ databases">
        <title>Iterative Subtractive Binning of Freshwater Chronoseries Metagenomes Recovers Nearly Complete Genomes from over Four Hundred Novel Species.</title>
        <authorList>
            <person name="Rodriguez-R L.M."/>
            <person name="Tsementzi D."/>
            <person name="Luo C."/>
            <person name="Konstantinidis K.T."/>
        </authorList>
    </citation>
    <scope>NUCLEOTIDE SEQUENCE</scope>
    <source>
        <strain evidence="4">WB5_2A_028</strain>
    </source>
</reference>
<dbReference type="InterPro" id="IPR029028">
    <property type="entry name" value="Alpha/beta_knot_MTases"/>
</dbReference>
<evidence type="ECO:0000256" key="2">
    <source>
        <dbReference type="ARBA" id="ARBA00022679"/>
    </source>
</evidence>
<dbReference type="PANTHER" id="PTHR43191">
    <property type="entry name" value="RRNA METHYLTRANSFERASE 3"/>
    <property type="match status" value="1"/>
</dbReference>
<dbReference type="InterPro" id="IPR029026">
    <property type="entry name" value="tRNA_m1G_MTases_N"/>
</dbReference>
<feature type="domain" description="tRNA/rRNA methyltransferase SpoU type" evidence="3">
    <location>
        <begin position="65"/>
        <end position="201"/>
    </location>
</feature>
<dbReference type="AlphaFoldDB" id="A0A965LKU7"/>
<dbReference type="InterPro" id="IPR051259">
    <property type="entry name" value="rRNA_Methyltransferase"/>
</dbReference>
<dbReference type="SUPFAM" id="SSF75217">
    <property type="entry name" value="alpha/beta knot"/>
    <property type="match status" value="1"/>
</dbReference>
<dbReference type="GO" id="GO:0003723">
    <property type="term" value="F:RNA binding"/>
    <property type="evidence" value="ECO:0007669"/>
    <property type="project" value="InterPro"/>
</dbReference>
<dbReference type="CDD" id="cd18096">
    <property type="entry name" value="SpoU-like"/>
    <property type="match status" value="1"/>
</dbReference>
<evidence type="ECO:0000259" key="3">
    <source>
        <dbReference type="Pfam" id="PF00588"/>
    </source>
</evidence>
<evidence type="ECO:0000313" key="5">
    <source>
        <dbReference type="Proteomes" id="UP000740727"/>
    </source>
</evidence>
<dbReference type="PANTHER" id="PTHR43191:SF2">
    <property type="entry name" value="RRNA METHYLTRANSFERASE 3, MITOCHONDRIAL"/>
    <property type="match status" value="1"/>
</dbReference>
<evidence type="ECO:0000256" key="1">
    <source>
        <dbReference type="ARBA" id="ARBA00022603"/>
    </source>
</evidence>
<keyword evidence="1 4" id="KW-0489">Methyltransferase</keyword>
<dbReference type="Gene3D" id="3.40.1280.10">
    <property type="match status" value="1"/>
</dbReference>
<dbReference type="Proteomes" id="UP000740727">
    <property type="component" value="Unassembled WGS sequence"/>
</dbReference>
<dbReference type="Pfam" id="PF00588">
    <property type="entry name" value="SpoU_methylase"/>
    <property type="match status" value="1"/>
</dbReference>
<keyword evidence="2" id="KW-0808">Transferase</keyword>
<dbReference type="GO" id="GO:0032259">
    <property type="term" value="P:methylation"/>
    <property type="evidence" value="ECO:0007669"/>
    <property type="project" value="UniProtKB-KW"/>
</dbReference>
<accession>A0A965LKU7</accession>
<dbReference type="InterPro" id="IPR001537">
    <property type="entry name" value="SpoU_MeTrfase"/>
</dbReference>
<evidence type="ECO:0000313" key="4">
    <source>
        <dbReference type="EMBL" id="NBR93402.1"/>
    </source>
</evidence>
<dbReference type="GO" id="GO:0008173">
    <property type="term" value="F:RNA methyltransferase activity"/>
    <property type="evidence" value="ECO:0007669"/>
    <property type="project" value="InterPro"/>
</dbReference>
<name>A0A965LKU7_9PROT</name>
<comment type="caution">
    <text evidence="4">The sequence shown here is derived from an EMBL/GenBank/DDBJ whole genome shotgun (WGS) entry which is preliminary data.</text>
</comment>
<protein>
    <submittedName>
        <fullName evidence="4">TrmH family RNA methyltransferase</fullName>
    </submittedName>
</protein>
<organism evidence="4 5">
    <name type="scientific">Candidatus Fonsibacter lacus</name>
    <dbReference type="NCBI Taxonomy" id="2576439"/>
    <lineage>
        <taxon>Bacteria</taxon>
        <taxon>Pseudomonadati</taxon>
        <taxon>Pseudomonadota</taxon>
        <taxon>Alphaproteobacteria</taxon>
        <taxon>Candidatus Pelagibacterales</taxon>
        <taxon>Candidatus Pelagibacterales incertae sedis</taxon>
        <taxon>Candidatus Fonsibacter</taxon>
    </lineage>
</organism>
<dbReference type="GO" id="GO:0006396">
    <property type="term" value="P:RNA processing"/>
    <property type="evidence" value="ECO:0007669"/>
    <property type="project" value="InterPro"/>
</dbReference>